<dbReference type="KEGG" id="vde:111244793"/>
<dbReference type="SUPFAM" id="SSF48726">
    <property type="entry name" value="Immunoglobulin"/>
    <property type="match status" value="1"/>
</dbReference>
<dbReference type="EnsemblMetazoa" id="XM_022792219">
    <property type="protein sequence ID" value="XP_022647954"/>
    <property type="gene ID" value="LOC111244793"/>
</dbReference>
<dbReference type="AlphaFoldDB" id="A0A7M7J7J8"/>
<evidence type="ECO:0000256" key="1">
    <source>
        <dbReference type="SAM" id="SignalP"/>
    </source>
</evidence>
<feature type="domain" description="Ig-like" evidence="2">
    <location>
        <begin position="81"/>
        <end position="183"/>
    </location>
</feature>
<keyword evidence="4" id="KW-1185">Reference proteome</keyword>
<accession>A0A7M7J7J8</accession>
<dbReference type="PROSITE" id="PS50835">
    <property type="entry name" value="IG_LIKE"/>
    <property type="match status" value="1"/>
</dbReference>
<evidence type="ECO:0000313" key="4">
    <source>
        <dbReference type="Proteomes" id="UP000594260"/>
    </source>
</evidence>
<organism evidence="3 4">
    <name type="scientific">Varroa destructor</name>
    <name type="common">Honeybee mite</name>
    <dbReference type="NCBI Taxonomy" id="109461"/>
    <lineage>
        <taxon>Eukaryota</taxon>
        <taxon>Metazoa</taxon>
        <taxon>Ecdysozoa</taxon>
        <taxon>Arthropoda</taxon>
        <taxon>Chelicerata</taxon>
        <taxon>Arachnida</taxon>
        <taxon>Acari</taxon>
        <taxon>Parasitiformes</taxon>
        <taxon>Mesostigmata</taxon>
        <taxon>Gamasina</taxon>
        <taxon>Dermanyssoidea</taxon>
        <taxon>Varroidae</taxon>
        <taxon>Varroa</taxon>
    </lineage>
</organism>
<keyword evidence="1" id="KW-0732">Signal</keyword>
<protein>
    <recommendedName>
        <fullName evidence="2">Ig-like domain-containing protein</fullName>
    </recommendedName>
</protein>
<feature type="signal peptide" evidence="1">
    <location>
        <begin position="1"/>
        <end position="24"/>
    </location>
</feature>
<dbReference type="GeneID" id="111244793"/>
<proteinExistence type="predicted"/>
<feature type="chain" id="PRO_5029568133" description="Ig-like domain-containing protein" evidence="1">
    <location>
        <begin position="25"/>
        <end position="238"/>
    </location>
</feature>
<name>A0A7M7J7J8_VARDE</name>
<dbReference type="Proteomes" id="UP000594260">
    <property type="component" value="Unplaced"/>
</dbReference>
<dbReference type="InterPro" id="IPR007110">
    <property type="entry name" value="Ig-like_dom"/>
</dbReference>
<evidence type="ECO:0000259" key="2">
    <source>
        <dbReference type="PROSITE" id="PS50835"/>
    </source>
</evidence>
<dbReference type="InterPro" id="IPR036179">
    <property type="entry name" value="Ig-like_dom_sf"/>
</dbReference>
<dbReference type="RefSeq" id="XP_022647954.1">
    <property type="nucleotide sequence ID" value="XM_022792219.1"/>
</dbReference>
<dbReference type="InParanoid" id="A0A7M7J7J8"/>
<sequence length="238" mass="27506">MSSKQVLWYPSVFLMVLLTGQTHSLGFDGHKDSAESLKWYTLKCYQGRTPYRSSKSELHPQLFVAKSHIYENVSRAALFIPQFKGFVNARAADIICTSKRLADTTPLTKIACPFESGSQRGIMAFWKFVPLKMASNLSAVEIPARRSLLNYLNIENLNASDEGLYTCQAISERRQWVEIWTITKDDQQERSWTFRWTNQDDDVKVYRIRDSRRVTALPFARSTWLEEKLEAAENSDYI</sequence>
<evidence type="ECO:0000313" key="3">
    <source>
        <dbReference type="EnsemblMetazoa" id="XP_022647954"/>
    </source>
</evidence>
<reference evidence="3" key="1">
    <citation type="submission" date="2021-01" db="UniProtKB">
        <authorList>
            <consortium name="EnsemblMetazoa"/>
        </authorList>
    </citation>
    <scope>IDENTIFICATION</scope>
</reference>